<feature type="compositionally biased region" description="Basic residues" evidence="1">
    <location>
        <begin position="184"/>
        <end position="193"/>
    </location>
</feature>
<organism evidence="2 3">
    <name type="scientific">Trifolium medium</name>
    <dbReference type="NCBI Taxonomy" id="97028"/>
    <lineage>
        <taxon>Eukaryota</taxon>
        <taxon>Viridiplantae</taxon>
        <taxon>Streptophyta</taxon>
        <taxon>Embryophyta</taxon>
        <taxon>Tracheophyta</taxon>
        <taxon>Spermatophyta</taxon>
        <taxon>Magnoliopsida</taxon>
        <taxon>eudicotyledons</taxon>
        <taxon>Gunneridae</taxon>
        <taxon>Pentapetalae</taxon>
        <taxon>rosids</taxon>
        <taxon>fabids</taxon>
        <taxon>Fabales</taxon>
        <taxon>Fabaceae</taxon>
        <taxon>Papilionoideae</taxon>
        <taxon>50 kb inversion clade</taxon>
        <taxon>NPAAA clade</taxon>
        <taxon>Hologalegina</taxon>
        <taxon>IRL clade</taxon>
        <taxon>Trifolieae</taxon>
        <taxon>Trifolium</taxon>
    </lineage>
</organism>
<reference evidence="2 3" key="1">
    <citation type="journal article" date="2018" name="Front. Plant Sci.">
        <title>Red Clover (Trifolium pratense) and Zigzag Clover (T. medium) - A Picture of Genomic Similarities and Differences.</title>
        <authorList>
            <person name="Dluhosova J."/>
            <person name="Istvanek J."/>
            <person name="Nedelnik J."/>
            <person name="Repkova J."/>
        </authorList>
    </citation>
    <scope>NUCLEOTIDE SEQUENCE [LARGE SCALE GENOMIC DNA]</scope>
    <source>
        <strain evidence="3">cv. 10/8</strain>
        <tissue evidence="2">Leaf</tissue>
    </source>
</reference>
<feature type="compositionally biased region" description="Polar residues" evidence="1">
    <location>
        <begin position="59"/>
        <end position="73"/>
    </location>
</feature>
<feature type="compositionally biased region" description="Basic and acidic residues" evidence="1">
    <location>
        <begin position="92"/>
        <end position="104"/>
    </location>
</feature>
<dbReference type="AlphaFoldDB" id="A0A392NN32"/>
<dbReference type="EMBL" id="LXQA010045758">
    <property type="protein sequence ID" value="MCI01298.1"/>
    <property type="molecule type" value="Genomic_DNA"/>
</dbReference>
<keyword evidence="3" id="KW-1185">Reference proteome</keyword>
<feature type="region of interest" description="Disordered" evidence="1">
    <location>
        <begin position="159"/>
        <end position="203"/>
    </location>
</feature>
<protein>
    <submittedName>
        <fullName evidence="2">Uncharacterized protein</fullName>
    </submittedName>
</protein>
<comment type="caution">
    <text evidence="2">The sequence shown here is derived from an EMBL/GenBank/DDBJ whole genome shotgun (WGS) entry which is preliminary data.</text>
</comment>
<evidence type="ECO:0000313" key="3">
    <source>
        <dbReference type="Proteomes" id="UP000265520"/>
    </source>
</evidence>
<dbReference type="Proteomes" id="UP000265520">
    <property type="component" value="Unassembled WGS sequence"/>
</dbReference>
<proteinExistence type="predicted"/>
<name>A0A392NN32_9FABA</name>
<feature type="non-terminal residue" evidence="2">
    <location>
        <position position="1"/>
    </location>
</feature>
<accession>A0A392NN32</accession>
<evidence type="ECO:0000256" key="1">
    <source>
        <dbReference type="SAM" id="MobiDB-lite"/>
    </source>
</evidence>
<sequence>GLGYEYGKTYIKQAYNVCELVGKSLVYYYVPESEESKILNASENQGTFLRSPDTAESEVLSTPESEVNNSEVPSCSEPETSKSKALNISEPKIVDSEKSKEKCSKPKTQQRKVTKKFKTKTLPKKQLKPQVIYDSRIRNYNQSKFWNDNQQRFWNHRQPEAWRRNNNQNYKKSQNEHYYSKPRFSPKAHKSKPFRTNQRGPRSKWVPKSQIFYSSDLANRKDFVLPKVWMQVKWKGRRAYVPKLWFASRDEENYWAEYVRECKDYYHDD</sequence>
<feature type="region of interest" description="Disordered" evidence="1">
    <location>
        <begin position="48"/>
        <end position="115"/>
    </location>
</feature>
<evidence type="ECO:0000313" key="2">
    <source>
        <dbReference type="EMBL" id="MCI01298.1"/>
    </source>
</evidence>